<keyword evidence="2" id="KW-1185">Reference proteome</keyword>
<organism evidence="1 2">
    <name type="scientific">Luteibaculum oceani</name>
    <dbReference type="NCBI Taxonomy" id="1294296"/>
    <lineage>
        <taxon>Bacteria</taxon>
        <taxon>Pseudomonadati</taxon>
        <taxon>Bacteroidota</taxon>
        <taxon>Flavobacteriia</taxon>
        <taxon>Flavobacteriales</taxon>
        <taxon>Luteibaculaceae</taxon>
        <taxon>Luteibaculum</taxon>
    </lineage>
</organism>
<proteinExistence type="predicted"/>
<dbReference type="EMBL" id="VORB01000008">
    <property type="protein sequence ID" value="TXC77100.1"/>
    <property type="molecule type" value="Genomic_DNA"/>
</dbReference>
<comment type="caution">
    <text evidence="1">The sequence shown here is derived from an EMBL/GenBank/DDBJ whole genome shotgun (WGS) entry which is preliminary data.</text>
</comment>
<accession>A0A5C6UWY6</accession>
<protein>
    <submittedName>
        <fullName evidence="1">Uncharacterized protein</fullName>
    </submittedName>
</protein>
<reference evidence="1 2" key="1">
    <citation type="submission" date="2019-08" db="EMBL/GenBank/DDBJ databases">
        <title>Genome of Luteibaculum oceani JCM 18817.</title>
        <authorList>
            <person name="Bowman J.P."/>
        </authorList>
    </citation>
    <scope>NUCLEOTIDE SEQUENCE [LARGE SCALE GENOMIC DNA]</scope>
    <source>
        <strain evidence="1 2">JCM 18817</strain>
    </source>
</reference>
<evidence type="ECO:0000313" key="2">
    <source>
        <dbReference type="Proteomes" id="UP000321168"/>
    </source>
</evidence>
<dbReference type="RefSeq" id="WP_147014988.1">
    <property type="nucleotide sequence ID" value="NZ_VORB01000008.1"/>
</dbReference>
<dbReference type="Proteomes" id="UP000321168">
    <property type="component" value="Unassembled WGS sequence"/>
</dbReference>
<dbReference type="AlphaFoldDB" id="A0A5C6UWY6"/>
<sequence>MKVIKTIIAVIISLTYLSCTTSDSQSITRANIEDYINNQSRVEYRSSIVFDKLKKLSLDYEGFAKTQLKVSNANLPLSIRRGASTFDSLVSNLFYKLDSAQITYLQLEQEIISHQNFKNLSDSCFNVKLKLFTICNSAKEKIQNQIKNLNLKLNEATKIKFEELNSNLVGINASLDYNFEWIEDYDYSNGTSKKISKQSLNPSSIIIKIFRKNKTKLNQKTKIYYRIETPDKRYLTSGNIIFNTGEDAKEINIPLNYPQKLRIQKTDINDLNLSLQFFKQTRNAQNSSFKEMKYELDSLLRIMENHPSHITNYKCTFLENPLYYETEIEKITFQSDSIQNALNVIPLIDLYYKNAVKLIIRDFSAYENQYNKH</sequence>
<name>A0A5C6UWY6_9FLAO</name>
<evidence type="ECO:0000313" key="1">
    <source>
        <dbReference type="EMBL" id="TXC77100.1"/>
    </source>
</evidence>
<gene>
    <name evidence="1" type="ORF">FRX97_09560</name>
</gene>